<dbReference type="AlphaFoldDB" id="A0A4W6CS53"/>
<protein>
    <submittedName>
        <fullName evidence="1">Uncharacterized protein</fullName>
    </submittedName>
</protein>
<dbReference type="PANTHER" id="PTHR22692:SF21">
    <property type="entry name" value="MYOSIN XVA"/>
    <property type="match status" value="1"/>
</dbReference>
<dbReference type="InterPro" id="IPR051567">
    <property type="entry name" value="Unconventional_Myosin_ATPase"/>
</dbReference>
<dbReference type="Ensembl" id="ENSLCAT00010015461.1">
    <property type="protein sequence ID" value="ENSLCAP00010015141.1"/>
    <property type="gene ID" value="ENSLCAG00010007173.1"/>
</dbReference>
<dbReference type="Proteomes" id="UP000314980">
    <property type="component" value="Unassembled WGS sequence"/>
</dbReference>
<dbReference type="SUPFAM" id="SSF50044">
    <property type="entry name" value="SH3-domain"/>
    <property type="match status" value="1"/>
</dbReference>
<dbReference type="InterPro" id="IPR036028">
    <property type="entry name" value="SH3-like_dom_sf"/>
</dbReference>
<reference evidence="1" key="3">
    <citation type="submission" date="2025-09" db="UniProtKB">
        <authorList>
            <consortium name="Ensembl"/>
        </authorList>
    </citation>
    <scope>IDENTIFICATION</scope>
</reference>
<dbReference type="STRING" id="8187.ENSLCAP00010015141"/>
<keyword evidence="2" id="KW-1185">Reference proteome</keyword>
<sequence length="118" mass="13665">DRFFWGKWEHAKPTNTLLQVTADKISCNTVVVFIYLCVCFPSPSQDSDYVIAERNFVTDDRSMLSFHKGDIIRLQVMDGLEKGYSYGCVVRKKVVFLEELKRDTQDFGECSQYQFISA</sequence>
<dbReference type="GeneTree" id="ENSGT00940000167865"/>
<accession>A0A4W6CS53</accession>
<organism evidence="1 2">
    <name type="scientific">Lates calcarifer</name>
    <name type="common">Barramundi</name>
    <name type="synonym">Holocentrus calcarifer</name>
    <dbReference type="NCBI Taxonomy" id="8187"/>
    <lineage>
        <taxon>Eukaryota</taxon>
        <taxon>Metazoa</taxon>
        <taxon>Chordata</taxon>
        <taxon>Craniata</taxon>
        <taxon>Vertebrata</taxon>
        <taxon>Euteleostomi</taxon>
        <taxon>Actinopterygii</taxon>
        <taxon>Neopterygii</taxon>
        <taxon>Teleostei</taxon>
        <taxon>Neoteleostei</taxon>
        <taxon>Acanthomorphata</taxon>
        <taxon>Carangaria</taxon>
        <taxon>Carangaria incertae sedis</taxon>
        <taxon>Centropomidae</taxon>
        <taxon>Lates</taxon>
    </lineage>
</organism>
<proteinExistence type="predicted"/>
<reference evidence="2" key="1">
    <citation type="submission" date="2015-09" db="EMBL/GenBank/DDBJ databases">
        <authorList>
            <person name="Sai Rama Sridatta P."/>
        </authorList>
    </citation>
    <scope>NUCLEOTIDE SEQUENCE [LARGE SCALE GENOMIC DNA]</scope>
</reference>
<evidence type="ECO:0000313" key="1">
    <source>
        <dbReference type="Ensembl" id="ENSLCAP00010015141.1"/>
    </source>
</evidence>
<dbReference type="InParanoid" id="A0A4W6CS53"/>
<evidence type="ECO:0000313" key="2">
    <source>
        <dbReference type="Proteomes" id="UP000314980"/>
    </source>
</evidence>
<reference evidence="1" key="2">
    <citation type="submission" date="2025-08" db="UniProtKB">
        <authorList>
            <consortium name="Ensembl"/>
        </authorList>
    </citation>
    <scope>IDENTIFICATION</scope>
</reference>
<name>A0A4W6CS53_LATCA</name>
<dbReference type="PANTHER" id="PTHR22692">
    <property type="entry name" value="MYOSIN VII, XV"/>
    <property type="match status" value="1"/>
</dbReference>
<dbReference type="Gene3D" id="2.30.30.40">
    <property type="entry name" value="SH3 Domains"/>
    <property type="match status" value="1"/>
</dbReference>